<dbReference type="EMBL" id="JBHTLU010000034">
    <property type="protein sequence ID" value="MFD1223409.1"/>
    <property type="molecule type" value="Genomic_DNA"/>
</dbReference>
<dbReference type="Proteomes" id="UP001597180">
    <property type="component" value="Unassembled WGS sequence"/>
</dbReference>
<dbReference type="Gene3D" id="3.90.660.50">
    <property type="match status" value="1"/>
</dbReference>
<dbReference type="PRINTS" id="PR00455">
    <property type="entry name" value="HTHTETR"/>
</dbReference>
<evidence type="ECO:0000259" key="3">
    <source>
        <dbReference type="PROSITE" id="PS50977"/>
    </source>
</evidence>
<dbReference type="SUPFAM" id="SSF46689">
    <property type="entry name" value="Homeodomain-like"/>
    <property type="match status" value="1"/>
</dbReference>
<accession>A0ABW3USV5</accession>
<protein>
    <submittedName>
        <fullName evidence="4">FAD-dependent oxidoreductase</fullName>
    </submittedName>
</protein>
<dbReference type="PANTHER" id="PTHR42923">
    <property type="entry name" value="PROTOPORPHYRINOGEN OXIDASE"/>
    <property type="match status" value="1"/>
</dbReference>
<evidence type="ECO:0000256" key="2">
    <source>
        <dbReference type="PROSITE-ProRule" id="PRU00335"/>
    </source>
</evidence>
<dbReference type="InterPro" id="IPR036188">
    <property type="entry name" value="FAD/NAD-bd_sf"/>
</dbReference>
<dbReference type="InterPro" id="IPR001647">
    <property type="entry name" value="HTH_TetR"/>
</dbReference>
<feature type="domain" description="HTH tetR-type" evidence="3">
    <location>
        <begin position="10"/>
        <end position="70"/>
    </location>
</feature>
<organism evidence="4 5">
    <name type="scientific">Paenibacillus vulneris</name>
    <dbReference type="NCBI Taxonomy" id="1133364"/>
    <lineage>
        <taxon>Bacteria</taxon>
        <taxon>Bacillati</taxon>
        <taxon>Bacillota</taxon>
        <taxon>Bacilli</taxon>
        <taxon>Bacillales</taxon>
        <taxon>Paenibacillaceae</taxon>
        <taxon>Paenibacillus</taxon>
    </lineage>
</organism>
<evidence type="ECO:0000313" key="4">
    <source>
        <dbReference type="EMBL" id="MFD1223409.1"/>
    </source>
</evidence>
<dbReference type="Gene3D" id="3.50.50.60">
    <property type="entry name" value="FAD/NAD(P)-binding domain"/>
    <property type="match status" value="1"/>
</dbReference>
<keyword evidence="5" id="KW-1185">Reference proteome</keyword>
<dbReference type="SUPFAM" id="SSF51905">
    <property type="entry name" value="FAD/NAD(P)-binding domain"/>
    <property type="match status" value="1"/>
</dbReference>
<gene>
    <name evidence="4" type="ORF">ACFQ4B_25130</name>
</gene>
<feature type="DNA-binding region" description="H-T-H motif" evidence="2">
    <location>
        <begin position="33"/>
        <end position="52"/>
    </location>
</feature>
<dbReference type="InterPro" id="IPR009057">
    <property type="entry name" value="Homeodomain-like_sf"/>
</dbReference>
<evidence type="ECO:0000256" key="1">
    <source>
        <dbReference type="ARBA" id="ARBA00023125"/>
    </source>
</evidence>
<sequence>MNRLMRSATRKKREYMIEVALRLFIEHGYEQVSVDDIIAATNTSKGTFYHYFKGKDEILREIYRKQIHTISEWAVKKPSQVQSLEGHINRLFLDLASNIQAYPRLVRSLIALSLQNESVKNIEDEQFQLLYDRLLYWLPEANKVRLLITAYRGTLWMWCSQEEMDLPDLMRSNLAWVWSGLRLEQQESSISVETRQAGPEAAWLAHSAKEEKKMRIAIIGGGLAGLTAAAYLSEQPGVEGVLFERSPQLGGRAFTYEKAGFTLNYGAHAIYGIDRHEISTMERELGLSFSSKQVDKRRVMYAKHDQLTPAPLDFVNLMRTELLNTMQKVRFVGEITAIIAHIHNVKNYETLGDYLAHSDADEDVKELWEHLVCSNFFITPEEARKVPGAVISEYYHNLFLSSRPVNYILGSWAVITNQLRQKIEISGRWELALQEGVESIQYADRKYQLKTKNREESFDRVIFAMPVQQTCKLLKGTPWEPFLAPYENNTATEVMVYDIGLKRVVASPFSYISDMDNKLFISDVSATDHTLVPEGGQLLQGIAYLSDSFADEQERKDYLEKKTKQMEDLFDHYYPGWRDETAVKRVSKKAMVASVKNIVTNELLPTRLDHVPFYFCGDGCVGKGELAERAFSSARLVAKSIIEDLKVPAKI</sequence>
<keyword evidence="1 2" id="KW-0238">DNA-binding</keyword>
<dbReference type="InterPro" id="IPR050464">
    <property type="entry name" value="Zeta_carotene_desat/Oxidored"/>
</dbReference>
<dbReference type="InterPro" id="IPR002937">
    <property type="entry name" value="Amino_oxidase"/>
</dbReference>
<dbReference type="RefSeq" id="WP_345590442.1">
    <property type="nucleotide sequence ID" value="NZ_BAABJG010000022.1"/>
</dbReference>
<comment type="caution">
    <text evidence="4">The sequence shown here is derived from an EMBL/GenBank/DDBJ whole genome shotgun (WGS) entry which is preliminary data.</text>
</comment>
<reference evidence="5" key="1">
    <citation type="journal article" date="2019" name="Int. J. Syst. Evol. Microbiol.">
        <title>The Global Catalogue of Microorganisms (GCM) 10K type strain sequencing project: providing services to taxonomists for standard genome sequencing and annotation.</title>
        <authorList>
            <consortium name="The Broad Institute Genomics Platform"/>
            <consortium name="The Broad Institute Genome Sequencing Center for Infectious Disease"/>
            <person name="Wu L."/>
            <person name="Ma J."/>
        </authorList>
    </citation>
    <scope>NUCLEOTIDE SEQUENCE [LARGE SCALE GENOMIC DNA]</scope>
    <source>
        <strain evidence="5">CCUG 53270</strain>
    </source>
</reference>
<dbReference type="Pfam" id="PF00440">
    <property type="entry name" value="TetR_N"/>
    <property type="match status" value="1"/>
</dbReference>
<dbReference type="Gene3D" id="1.10.357.10">
    <property type="entry name" value="Tetracycline Repressor, domain 2"/>
    <property type="match status" value="1"/>
</dbReference>
<evidence type="ECO:0000313" key="5">
    <source>
        <dbReference type="Proteomes" id="UP001597180"/>
    </source>
</evidence>
<dbReference type="PROSITE" id="PS50977">
    <property type="entry name" value="HTH_TETR_2"/>
    <property type="match status" value="1"/>
</dbReference>
<dbReference type="Pfam" id="PF01593">
    <property type="entry name" value="Amino_oxidase"/>
    <property type="match status" value="1"/>
</dbReference>
<proteinExistence type="predicted"/>
<name>A0ABW3USV5_9BACL</name>